<evidence type="ECO:0000256" key="1">
    <source>
        <dbReference type="SAM" id="MobiDB-lite"/>
    </source>
</evidence>
<name>A0A1B6IMG2_9HEMI</name>
<evidence type="ECO:0000313" key="2">
    <source>
        <dbReference type="EMBL" id="JAS88111.1"/>
    </source>
</evidence>
<feature type="non-terminal residue" evidence="2">
    <location>
        <position position="1"/>
    </location>
</feature>
<feature type="compositionally biased region" description="Basic and acidic residues" evidence="1">
    <location>
        <begin position="1"/>
        <end position="10"/>
    </location>
</feature>
<sequence length="108" mass="11801">KDTASQRSEESPSYQVTCKNKPPEQEQKAALSLKSGVVLEPTTVEAVTRQTTTDFKDTASQRSEESPSYQVTCKNKPPEQEQKAALSLKSGVVLEPTTVEAVTRQTTT</sequence>
<accession>A0A1B6IMG2</accession>
<protein>
    <submittedName>
        <fullName evidence="2">Uncharacterized protein</fullName>
    </submittedName>
</protein>
<organism evidence="2">
    <name type="scientific">Homalodisca liturata</name>
    <dbReference type="NCBI Taxonomy" id="320908"/>
    <lineage>
        <taxon>Eukaryota</taxon>
        <taxon>Metazoa</taxon>
        <taxon>Ecdysozoa</taxon>
        <taxon>Arthropoda</taxon>
        <taxon>Hexapoda</taxon>
        <taxon>Insecta</taxon>
        <taxon>Pterygota</taxon>
        <taxon>Neoptera</taxon>
        <taxon>Paraneoptera</taxon>
        <taxon>Hemiptera</taxon>
        <taxon>Auchenorrhyncha</taxon>
        <taxon>Membracoidea</taxon>
        <taxon>Cicadellidae</taxon>
        <taxon>Cicadellinae</taxon>
        <taxon>Proconiini</taxon>
        <taxon>Homalodisca</taxon>
    </lineage>
</organism>
<feature type="region of interest" description="Disordered" evidence="1">
    <location>
        <begin position="1"/>
        <end position="33"/>
    </location>
</feature>
<dbReference type="EMBL" id="GECU01019595">
    <property type="protein sequence ID" value="JAS88111.1"/>
    <property type="molecule type" value="Transcribed_RNA"/>
</dbReference>
<gene>
    <name evidence="2" type="ORF">g.9345</name>
</gene>
<proteinExistence type="predicted"/>
<dbReference type="AlphaFoldDB" id="A0A1B6IMG2"/>
<reference evidence="2" key="1">
    <citation type="submission" date="2015-11" db="EMBL/GenBank/DDBJ databases">
        <title>De novo transcriptome assembly of four potential Pierce s Disease insect vectors from Arizona vineyards.</title>
        <authorList>
            <person name="Tassone E.E."/>
        </authorList>
    </citation>
    <scope>NUCLEOTIDE SEQUENCE</scope>
</reference>
<feature type="non-terminal residue" evidence="2">
    <location>
        <position position="108"/>
    </location>
</feature>
<feature type="compositionally biased region" description="Basic and acidic residues" evidence="1">
    <location>
        <begin position="54"/>
        <end position="65"/>
    </location>
</feature>
<feature type="region of interest" description="Disordered" evidence="1">
    <location>
        <begin position="49"/>
        <end position="89"/>
    </location>
</feature>